<dbReference type="PANTHER" id="PTHR33116:SF84">
    <property type="entry name" value="RNA-DIRECTED DNA POLYMERASE"/>
    <property type="match status" value="1"/>
</dbReference>
<protein>
    <recommendedName>
        <fullName evidence="1">Reverse transcriptase zinc-binding domain-containing protein</fullName>
    </recommendedName>
</protein>
<reference evidence="2" key="1">
    <citation type="journal article" date="2021" name="Nat. Commun.">
        <title>Genomic analyses provide insights into spinach domestication and the genetic basis of agronomic traits.</title>
        <authorList>
            <person name="Cai X."/>
            <person name="Sun X."/>
            <person name="Xu C."/>
            <person name="Sun H."/>
            <person name="Wang X."/>
            <person name="Ge C."/>
            <person name="Zhang Z."/>
            <person name="Wang Q."/>
            <person name="Fei Z."/>
            <person name="Jiao C."/>
            <person name="Wang Q."/>
        </authorList>
    </citation>
    <scope>NUCLEOTIDE SEQUENCE [LARGE SCALE GENOMIC DNA]</scope>
    <source>
        <strain evidence="2">cv. Varoflay</strain>
    </source>
</reference>
<dbReference type="GeneID" id="130462587"/>
<evidence type="ECO:0000259" key="1">
    <source>
        <dbReference type="Pfam" id="PF13966"/>
    </source>
</evidence>
<gene>
    <name evidence="3" type="primary">LOC130462587</name>
</gene>
<keyword evidence="2" id="KW-1185">Reference proteome</keyword>
<dbReference type="RefSeq" id="XP_056687155.1">
    <property type="nucleotide sequence ID" value="XM_056831177.1"/>
</dbReference>
<sequence>MPIPSGLTWSLRKFWQCRDVFIQSGGADQFVKAGKFRIQRLYRFLHDSGNQVEWRRIICNSRARPKSTFIVWLAVQNRLATKDRLLGWNLSIQSSCGLCQMHDETLCHLFFECSYAKQIWTAVLQELGIARGCLSWQEELSWVAKKSRSNRLSHIKCSVAFIETVYAVWIQSCLEINWSLFQL</sequence>
<feature type="domain" description="Reverse transcriptase zinc-binding" evidence="1">
    <location>
        <begin position="36"/>
        <end position="120"/>
    </location>
</feature>
<name>A0ABM3QUX8_SPIOL</name>
<dbReference type="Proteomes" id="UP000813463">
    <property type="component" value="Chromosome 1"/>
</dbReference>
<dbReference type="PANTHER" id="PTHR33116">
    <property type="entry name" value="REVERSE TRANSCRIPTASE ZINC-BINDING DOMAIN-CONTAINING PROTEIN-RELATED-RELATED"/>
    <property type="match status" value="1"/>
</dbReference>
<accession>A0ABM3QUX8</accession>
<dbReference type="InterPro" id="IPR026960">
    <property type="entry name" value="RVT-Znf"/>
</dbReference>
<organism evidence="2 3">
    <name type="scientific">Spinacia oleracea</name>
    <name type="common">Spinach</name>
    <dbReference type="NCBI Taxonomy" id="3562"/>
    <lineage>
        <taxon>Eukaryota</taxon>
        <taxon>Viridiplantae</taxon>
        <taxon>Streptophyta</taxon>
        <taxon>Embryophyta</taxon>
        <taxon>Tracheophyta</taxon>
        <taxon>Spermatophyta</taxon>
        <taxon>Magnoliopsida</taxon>
        <taxon>eudicotyledons</taxon>
        <taxon>Gunneridae</taxon>
        <taxon>Pentapetalae</taxon>
        <taxon>Caryophyllales</taxon>
        <taxon>Chenopodiaceae</taxon>
        <taxon>Chenopodioideae</taxon>
        <taxon>Anserineae</taxon>
        <taxon>Spinacia</taxon>
    </lineage>
</organism>
<reference evidence="3" key="2">
    <citation type="submission" date="2025-08" db="UniProtKB">
        <authorList>
            <consortium name="RefSeq"/>
        </authorList>
    </citation>
    <scope>IDENTIFICATION</scope>
    <source>
        <tissue evidence="3">Leaf</tissue>
    </source>
</reference>
<proteinExistence type="predicted"/>
<evidence type="ECO:0000313" key="3">
    <source>
        <dbReference type="RefSeq" id="XP_056687155.1"/>
    </source>
</evidence>
<evidence type="ECO:0000313" key="2">
    <source>
        <dbReference type="Proteomes" id="UP000813463"/>
    </source>
</evidence>
<dbReference type="Pfam" id="PF13966">
    <property type="entry name" value="zf-RVT"/>
    <property type="match status" value="1"/>
</dbReference>